<dbReference type="Pfam" id="PF17854">
    <property type="entry name" value="FtsK_alpha"/>
    <property type="match status" value="1"/>
</dbReference>
<evidence type="ECO:0000256" key="4">
    <source>
        <dbReference type="ARBA" id="ARBA00023125"/>
    </source>
</evidence>
<feature type="compositionally biased region" description="Acidic residues" evidence="6">
    <location>
        <begin position="193"/>
        <end position="211"/>
    </location>
</feature>
<dbReference type="PANTHER" id="PTHR22683:SF41">
    <property type="entry name" value="DNA TRANSLOCASE FTSK"/>
    <property type="match status" value="1"/>
</dbReference>
<dbReference type="InterPro" id="IPR036390">
    <property type="entry name" value="WH_DNA-bd_sf"/>
</dbReference>
<dbReference type="SMART" id="SM00843">
    <property type="entry name" value="Ftsk_gamma"/>
    <property type="match status" value="1"/>
</dbReference>
<feature type="region of interest" description="Disordered" evidence="6">
    <location>
        <begin position="730"/>
        <end position="757"/>
    </location>
</feature>
<dbReference type="PANTHER" id="PTHR22683">
    <property type="entry name" value="SPORULATION PROTEIN RELATED"/>
    <property type="match status" value="1"/>
</dbReference>
<dbReference type="InterPro" id="IPR041027">
    <property type="entry name" value="FtsK_alpha"/>
</dbReference>
<dbReference type="InterPro" id="IPR050206">
    <property type="entry name" value="FtsK/SpoIIIE/SftA"/>
</dbReference>
<evidence type="ECO:0000256" key="5">
    <source>
        <dbReference type="PROSITE-ProRule" id="PRU00289"/>
    </source>
</evidence>
<keyword evidence="3 5" id="KW-0067">ATP-binding</keyword>
<dbReference type="AlphaFoldDB" id="A0A1F4Y2B3"/>
<protein>
    <recommendedName>
        <fullName evidence="8">FtsK domain-containing protein</fullName>
    </recommendedName>
</protein>
<dbReference type="Gene3D" id="3.40.50.300">
    <property type="entry name" value="P-loop containing nucleotide triphosphate hydrolases"/>
    <property type="match status" value="1"/>
</dbReference>
<keyword evidence="7" id="KW-0812">Transmembrane</keyword>
<accession>A0A1F4Y2B3</accession>
<dbReference type="SUPFAM" id="SSF52540">
    <property type="entry name" value="P-loop containing nucleoside triphosphate hydrolases"/>
    <property type="match status" value="1"/>
</dbReference>
<evidence type="ECO:0000256" key="6">
    <source>
        <dbReference type="SAM" id="MobiDB-lite"/>
    </source>
</evidence>
<name>A0A1F4Y2B3_9BACT</name>
<proteinExistence type="inferred from homology"/>
<evidence type="ECO:0000256" key="1">
    <source>
        <dbReference type="ARBA" id="ARBA00006474"/>
    </source>
</evidence>
<dbReference type="SMART" id="SM00382">
    <property type="entry name" value="AAA"/>
    <property type="match status" value="1"/>
</dbReference>
<evidence type="ECO:0000256" key="3">
    <source>
        <dbReference type="ARBA" id="ARBA00022840"/>
    </source>
</evidence>
<dbReference type="STRING" id="1797247.A2419_00235"/>
<gene>
    <name evidence="9" type="ORF">A2419_00235</name>
</gene>
<evidence type="ECO:0000256" key="2">
    <source>
        <dbReference type="ARBA" id="ARBA00022741"/>
    </source>
</evidence>
<keyword evidence="7" id="KW-1133">Transmembrane helix</keyword>
<dbReference type="InterPro" id="IPR036388">
    <property type="entry name" value="WH-like_DNA-bd_sf"/>
</dbReference>
<feature type="transmembrane region" description="Helical" evidence="7">
    <location>
        <begin position="64"/>
        <end position="85"/>
    </location>
</feature>
<dbReference type="InterPro" id="IPR027417">
    <property type="entry name" value="P-loop_NTPase"/>
</dbReference>
<dbReference type="SUPFAM" id="SSF46785">
    <property type="entry name" value="Winged helix' DNA-binding domain"/>
    <property type="match status" value="1"/>
</dbReference>
<feature type="region of interest" description="Disordered" evidence="6">
    <location>
        <begin position="185"/>
        <end position="240"/>
    </location>
</feature>
<dbReference type="Gene3D" id="1.10.10.10">
    <property type="entry name" value="Winged helix-like DNA-binding domain superfamily/Winged helix DNA-binding domain"/>
    <property type="match status" value="1"/>
</dbReference>
<dbReference type="Gene3D" id="3.30.980.40">
    <property type="match status" value="1"/>
</dbReference>
<feature type="domain" description="FtsK" evidence="8">
    <location>
        <begin position="391"/>
        <end position="598"/>
    </location>
</feature>
<feature type="binding site" evidence="5">
    <location>
        <begin position="408"/>
        <end position="415"/>
    </location>
    <ligand>
        <name>ATP</name>
        <dbReference type="ChEBI" id="CHEBI:30616"/>
    </ligand>
</feature>
<sequence length="757" mass="81419">MSSYMARKNGKQSKDTANPLRTLPTETKRTIAAIVLFILGLIFVLAYFGVAGNGGSDLYWLFDYLLGIGYFLLPLLLFILGWSALREESVGFNPLKMVSSVIFILAGLGFVDAVSNRGGLVGGAIAHPTVQFFDIYVALIIMGGLSLISLLILIEGRISPEIFTSIGRNILALFRKLTGRGDRELEPSITGLQDDEELEETYPPMDEEDEQETPRMPQQVPARAERGSASAAARENASKETAARAAAANLKSLLGQYTPPPLSLLEGDKGRAGSGDIKANANIIRRTLQNFGINVEIDEISIGPSVTRYAIKPAEGVRLQKIVALQQNLALALAAKGGIRIEAPIPGKSLVGIEVPNTAKVTVGLGTLLGSEEFTDSPKPLMVALGRDIAGNSVYSNLAKMPHGLIAGATGSGKSVAIHAIINSLLYRAGPQQLRFIMIDPKRVELTLYRSIPHLLTPVITDPKKAVMALRWAGREMERRYNILEENRVRDIDSYHQNILTPALEDIRKQGGELEEGQRAPEAMPYIVVVIDELADIMQTYPRELEASIVRLAQMSRAVGIHLLLSTQRPSVNVITGLIKANVPTRIALQVASQIDSRTILDQGGAETLLGAGDMLYLSADMAKPVRLQSAFITENEVKKVTDFIAKNNDVEIPIDIAAPAPGTTSISLEGGSGGGGGGFDDGDDDDMYEAARAAVMEAGKASTSYLQRKLRVGYARAARLIDILEERGVIGPGDGAKPREVLGRSGGESAEEQPDL</sequence>
<evidence type="ECO:0000256" key="7">
    <source>
        <dbReference type="SAM" id="Phobius"/>
    </source>
</evidence>
<dbReference type="GO" id="GO:0005524">
    <property type="term" value="F:ATP binding"/>
    <property type="evidence" value="ECO:0007669"/>
    <property type="project" value="UniProtKB-UniRule"/>
</dbReference>
<dbReference type="InterPro" id="IPR018541">
    <property type="entry name" value="Ftsk_gamma"/>
</dbReference>
<dbReference type="Pfam" id="PF09397">
    <property type="entry name" value="FtsK_gamma"/>
    <property type="match status" value="1"/>
</dbReference>
<keyword evidence="4" id="KW-0238">DNA-binding</keyword>
<dbReference type="Proteomes" id="UP000176568">
    <property type="component" value="Unassembled WGS sequence"/>
</dbReference>
<feature type="transmembrane region" description="Helical" evidence="7">
    <location>
        <begin position="97"/>
        <end position="115"/>
    </location>
</feature>
<comment type="similarity">
    <text evidence="1">Belongs to the FtsK/SpoIIIE/SftA family.</text>
</comment>
<feature type="transmembrane region" description="Helical" evidence="7">
    <location>
        <begin position="135"/>
        <end position="154"/>
    </location>
</feature>
<evidence type="ECO:0000313" key="10">
    <source>
        <dbReference type="Proteomes" id="UP000176568"/>
    </source>
</evidence>
<feature type="region of interest" description="Disordered" evidence="6">
    <location>
        <begin position="1"/>
        <end position="20"/>
    </location>
</feature>
<dbReference type="Pfam" id="PF01580">
    <property type="entry name" value="FtsK_SpoIIIE"/>
    <property type="match status" value="1"/>
</dbReference>
<evidence type="ECO:0000313" key="9">
    <source>
        <dbReference type="EMBL" id="OGC88041.1"/>
    </source>
</evidence>
<dbReference type="InterPro" id="IPR002543">
    <property type="entry name" value="FtsK_dom"/>
</dbReference>
<dbReference type="InterPro" id="IPR003593">
    <property type="entry name" value="AAA+_ATPase"/>
</dbReference>
<dbReference type="GO" id="GO:0003677">
    <property type="term" value="F:DNA binding"/>
    <property type="evidence" value="ECO:0007669"/>
    <property type="project" value="UniProtKB-KW"/>
</dbReference>
<keyword evidence="2 5" id="KW-0547">Nucleotide-binding</keyword>
<dbReference type="EMBL" id="MEXB01000013">
    <property type="protein sequence ID" value="OGC88041.1"/>
    <property type="molecule type" value="Genomic_DNA"/>
</dbReference>
<keyword evidence="7" id="KW-0472">Membrane</keyword>
<comment type="caution">
    <text evidence="9">The sequence shown here is derived from an EMBL/GenBank/DDBJ whole genome shotgun (WGS) entry which is preliminary data.</text>
</comment>
<dbReference type="PROSITE" id="PS50901">
    <property type="entry name" value="FTSK"/>
    <property type="match status" value="1"/>
</dbReference>
<organism evidence="9 10">
    <name type="scientific">Candidatus Adlerbacteria bacterium RIFOXYC1_FULL_48_26</name>
    <dbReference type="NCBI Taxonomy" id="1797247"/>
    <lineage>
        <taxon>Bacteria</taxon>
        <taxon>Candidatus Adleribacteriota</taxon>
    </lineage>
</organism>
<reference evidence="9 10" key="1">
    <citation type="journal article" date="2016" name="Nat. Commun.">
        <title>Thousands of microbial genomes shed light on interconnected biogeochemical processes in an aquifer system.</title>
        <authorList>
            <person name="Anantharaman K."/>
            <person name="Brown C.T."/>
            <person name="Hug L.A."/>
            <person name="Sharon I."/>
            <person name="Castelle C.J."/>
            <person name="Probst A.J."/>
            <person name="Thomas B.C."/>
            <person name="Singh A."/>
            <person name="Wilkins M.J."/>
            <person name="Karaoz U."/>
            <person name="Brodie E.L."/>
            <person name="Williams K.H."/>
            <person name="Hubbard S.S."/>
            <person name="Banfield J.F."/>
        </authorList>
    </citation>
    <scope>NUCLEOTIDE SEQUENCE [LARGE SCALE GENOMIC DNA]</scope>
</reference>
<feature type="transmembrane region" description="Helical" evidence="7">
    <location>
        <begin position="31"/>
        <end position="52"/>
    </location>
</feature>
<evidence type="ECO:0000259" key="8">
    <source>
        <dbReference type="PROSITE" id="PS50901"/>
    </source>
</evidence>